<protein>
    <recommendedName>
        <fullName evidence="15 16">Protein translocase subunit SecA</fullName>
        <ecNumber evidence="15">7.4.2.8</ecNumber>
    </recommendedName>
</protein>
<evidence type="ECO:0000259" key="18">
    <source>
        <dbReference type="PROSITE" id="PS51192"/>
    </source>
</evidence>
<dbReference type="Pfam" id="PF02810">
    <property type="entry name" value="SEC-C"/>
    <property type="match status" value="1"/>
</dbReference>
<feature type="domain" description="SecA family profile" evidence="20">
    <location>
        <begin position="1"/>
        <end position="619"/>
    </location>
</feature>
<dbReference type="Pfam" id="PF01043">
    <property type="entry name" value="SecA_PP_bind"/>
    <property type="match status" value="1"/>
</dbReference>
<evidence type="ECO:0000256" key="8">
    <source>
        <dbReference type="ARBA" id="ARBA00022741"/>
    </source>
</evidence>
<dbReference type="FunFam" id="3.90.1440.10:FF:000003">
    <property type="entry name" value="Preprotein translocase SecA subunit"/>
    <property type="match status" value="1"/>
</dbReference>
<feature type="domain" description="Helicase C-terminal" evidence="19">
    <location>
        <begin position="431"/>
        <end position="618"/>
    </location>
</feature>
<proteinExistence type="inferred from homology"/>
<dbReference type="EC" id="7.4.2.8" evidence="15"/>
<dbReference type="InterPro" id="IPR014001">
    <property type="entry name" value="Helicase_ATP-bd"/>
</dbReference>
<dbReference type="SUPFAM" id="SSF52540">
    <property type="entry name" value="P-loop containing nucleoside triphosphate hydrolases"/>
    <property type="match status" value="2"/>
</dbReference>
<evidence type="ECO:0000256" key="4">
    <source>
        <dbReference type="ARBA" id="ARBA00022448"/>
    </source>
</evidence>
<dbReference type="SUPFAM" id="SSF81767">
    <property type="entry name" value="Pre-protein crosslinking domain of SecA"/>
    <property type="match status" value="1"/>
</dbReference>
<dbReference type="PANTHER" id="PTHR30612:SF0">
    <property type="entry name" value="CHLOROPLAST PROTEIN-TRANSPORTING ATPASE"/>
    <property type="match status" value="1"/>
</dbReference>
<dbReference type="Pfam" id="PF07517">
    <property type="entry name" value="SecA_DEAD"/>
    <property type="match status" value="1"/>
</dbReference>
<dbReference type="SMART" id="SM00957">
    <property type="entry name" value="SecA_DEAD"/>
    <property type="match status" value="1"/>
</dbReference>
<evidence type="ECO:0000256" key="11">
    <source>
        <dbReference type="ARBA" id="ARBA00022927"/>
    </source>
</evidence>
<dbReference type="InterPro" id="IPR036266">
    <property type="entry name" value="SecA_Wing/Scaffold_sf"/>
</dbReference>
<evidence type="ECO:0000259" key="20">
    <source>
        <dbReference type="PROSITE" id="PS51196"/>
    </source>
</evidence>
<feature type="domain" description="Helicase ATP-binding" evidence="18">
    <location>
        <begin position="87"/>
        <end position="267"/>
    </location>
</feature>
<dbReference type="GO" id="GO:0008564">
    <property type="term" value="F:protein-exporting ATPase activity"/>
    <property type="evidence" value="ECO:0007669"/>
    <property type="project" value="UniProtKB-EC"/>
</dbReference>
<dbReference type="InterPro" id="IPR004027">
    <property type="entry name" value="SEC_C_motif"/>
</dbReference>
<feature type="compositionally biased region" description="Polar residues" evidence="17">
    <location>
        <begin position="878"/>
        <end position="894"/>
    </location>
</feature>
<dbReference type="PROSITE" id="PS51192">
    <property type="entry name" value="HELICASE_ATP_BIND_1"/>
    <property type="match status" value="1"/>
</dbReference>
<dbReference type="Gene3D" id="3.90.1440.10">
    <property type="entry name" value="SecA, preprotein cross-linking domain"/>
    <property type="match status" value="1"/>
</dbReference>
<evidence type="ECO:0000256" key="12">
    <source>
        <dbReference type="ARBA" id="ARBA00022967"/>
    </source>
</evidence>
<dbReference type="Pfam" id="PF07516">
    <property type="entry name" value="SecA_SW"/>
    <property type="match status" value="1"/>
</dbReference>
<dbReference type="GO" id="GO:0065002">
    <property type="term" value="P:intracellular protein transmembrane transport"/>
    <property type="evidence" value="ECO:0007669"/>
    <property type="project" value="UniProtKB-UniRule"/>
</dbReference>
<comment type="caution">
    <text evidence="21">The sequence shown here is derived from an EMBL/GenBank/DDBJ whole genome shotgun (WGS) entry which is preliminary data.</text>
</comment>
<feature type="binding site" evidence="15">
    <location>
        <position position="85"/>
    </location>
    <ligand>
        <name>ATP</name>
        <dbReference type="ChEBI" id="CHEBI:30616"/>
    </ligand>
</feature>
<dbReference type="Gene3D" id="1.10.3060.10">
    <property type="entry name" value="Helical scaffold and wing domains of SecA"/>
    <property type="match status" value="1"/>
</dbReference>
<keyword evidence="6 15" id="KW-0963">Cytoplasm</keyword>
<dbReference type="CDD" id="cd17928">
    <property type="entry name" value="DEXDc_SecA"/>
    <property type="match status" value="1"/>
</dbReference>
<dbReference type="Gene3D" id="3.40.50.300">
    <property type="entry name" value="P-loop containing nucleotide triphosphate hydrolases"/>
    <property type="match status" value="2"/>
</dbReference>
<evidence type="ECO:0000313" key="21">
    <source>
        <dbReference type="EMBL" id="OGM21674.1"/>
    </source>
</evidence>
<evidence type="ECO:0000256" key="15">
    <source>
        <dbReference type="HAMAP-Rule" id="MF_01382"/>
    </source>
</evidence>
<evidence type="ECO:0000256" key="13">
    <source>
        <dbReference type="ARBA" id="ARBA00023010"/>
    </source>
</evidence>
<dbReference type="Proteomes" id="UP000176741">
    <property type="component" value="Unassembled WGS sequence"/>
</dbReference>
<keyword evidence="4 15" id="KW-0813">Transport</keyword>
<organism evidence="21 22">
    <name type="scientific">Candidatus Woesebacteria bacterium RIFCSPHIGHO2_01_FULL_38_26b</name>
    <dbReference type="NCBI Taxonomy" id="1802491"/>
    <lineage>
        <taxon>Bacteria</taxon>
        <taxon>Candidatus Woeseibacteriota</taxon>
    </lineage>
</organism>
<dbReference type="NCBIfam" id="NF009538">
    <property type="entry name" value="PRK12904.1"/>
    <property type="match status" value="1"/>
</dbReference>
<dbReference type="GO" id="GO:0043952">
    <property type="term" value="P:protein transport by the Sec complex"/>
    <property type="evidence" value="ECO:0007669"/>
    <property type="project" value="UniProtKB-ARBA"/>
</dbReference>
<feature type="binding site" evidence="15">
    <location>
        <position position="513"/>
    </location>
    <ligand>
        <name>ATP</name>
        <dbReference type="ChEBI" id="CHEBI:30616"/>
    </ligand>
</feature>
<dbReference type="PANTHER" id="PTHR30612">
    <property type="entry name" value="SECA INNER MEMBRANE COMPONENT OF SEC PROTEIN SECRETION SYSTEM"/>
    <property type="match status" value="1"/>
</dbReference>
<dbReference type="InterPro" id="IPR011115">
    <property type="entry name" value="SecA_DEAD"/>
</dbReference>
<dbReference type="InterPro" id="IPR001650">
    <property type="entry name" value="Helicase_C-like"/>
</dbReference>
<evidence type="ECO:0000256" key="1">
    <source>
        <dbReference type="ARBA" id="ARBA00001947"/>
    </source>
</evidence>
<comment type="function">
    <text evidence="15">Part of the Sec protein translocase complex. Interacts with the SecYEG preprotein conducting channel. Has a central role in coupling the hydrolysis of ATP to the transfer of proteins into and across the cell membrane, serving as an ATP-driven molecular motor driving the stepwise translocation of polypeptide chains across the membrane.</text>
</comment>
<dbReference type="InterPro" id="IPR036670">
    <property type="entry name" value="SecA_X-link_sf"/>
</dbReference>
<dbReference type="AlphaFoldDB" id="A0A1F7Y2Y0"/>
<dbReference type="GO" id="GO:0005829">
    <property type="term" value="C:cytosol"/>
    <property type="evidence" value="ECO:0007669"/>
    <property type="project" value="TreeGrafter"/>
</dbReference>
<evidence type="ECO:0000256" key="14">
    <source>
        <dbReference type="ARBA" id="ARBA00023136"/>
    </source>
</evidence>
<comment type="similarity">
    <text evidence="3 15 16">Belongs to the SecA family.</text>
</comment>
<evidence type="ECO:0000256" key="10">
    <source>
        <dbReference type="ARBA" id="ARBA00022840"/>
    </source>
</evidence>
<keyword evidence="13 15" id="KW-0811">Translocation</keyword>
<evidence type="ECO:0000256" key="9">
    <source>
        <dbReference type="ARBA" id="ARBA00022833"/>
    </source>
</evidence>
<dbReference type="InterPro" id="IPR011130">
    <property type="entry name" value="SecA_preprotein_X-link_dom"/>
</dbReference>
<keyword evidence="7" id="KW-0479">Metal-binding</keyword>
<evidence type="ECO:0000256" key="5">
    <source>
        <dbReference type="ARBA" id="ARBA00022475"/>
    </source>
</evidence>
<feature type="binding site" evidence="15">
    <location>
        <begin position="103"/>
        <end position="107"/>
    </location>
    <ligand>
        <name>ATP</name>
        <dbReference type="ChEBI" id="CHEBI:30616"/>
    </ligand>
</feature>
<evidence type="ECO:0000256" key="7">
    <source>
        <dbReference type="ARBA" id="ARBA00022723"/>
    </source>
</evidence>
<dbReference type="InterPro" id="IPR011116">
    <property type="entry name" value="SecA_Wing/Scaffold"/>
</dbReference>
<name>A0A1F7Y2Y0_9BACT</name>
<feature type="region of interest" description="Disordered" evidence="17">
    <location>
        <begin position="867"/>
        <end position="906"/>
    </location>
</feature>
<evidence type="ECO:0000313" key="22">
    <source>
        <dbReference type="Proteomes" id="UP000176741"/>
    </source>
</evidence>
<evidence type="ECO:0000256" key="3">
    <source>
        <dbReference type="ARBA" id="ARBA00007650"/>
    </source>
</evidence>
<comment type="cofactor">
    <cofactor evidence="1">
        <name>Zn(2+)</name>
        <dbReference type="ChEBI" id="CHEBI:29105"/>
    </cofactor>
</comment>
<dbReference type="PROSITE" id="PS51194">
    <property type="entry name" value="HELICASE_CTER"/>
    <property type="match status" value="1"/>
</dbReference>
<evidence type="ECO:0000256" key="16">
    <source>
        <dbReference type="RuleBase" id="RU003874"/>
    </source>
</evidence>
<reference evidence="21 22" key="1">
    <citation type="journal article" date="2016" name="Nat. Commun.">
        <title>Thousands of microbial genomes shed light on interconnected biogeochemical processes in an aquifer system.</title>
        <authorList>
            <person name="Anantharaman K."/>
            <person name="Brown C.T."/>
            <person name="Hug L.A."/>
            <person name="Sharon I."/>
            <person name="Castelle C.J."/>
            <person name="Probst A.J."/>
            <person name="Thomas B.C."/>
            <person name="Singh A."/>
            <person name="Wilkins M.J."/>
            <person name="Karaoz U."/>
            <person name="Brodie E.L."/>
            <person name="Williams K.H."/>
            <person name="Hubbard S.S."/>
            <person name="Banfield J.F."/>
        </authorList>
    </citation>
    <scope>NUCLEOTIDE SEQUENCE [LARGE SCALE GENOMIC DNA]</scope>
</reference>
<keyword evidence="10 15" id="KW-0067">ATP-binding</keyword>
<dbReference type="PRINTS" id="PR00906">
    <property type="entry name" value="SECA"/>
</dbReference>
<dbReference type="PROSITE" id="PS51196">
    <property type="entry name" value="SECA_MOTOR_DEAD"/>
    <property type="match status" value="1"/>
</dbReference>
<sequence>MINIFSKLLDLNQKEIDRLSKIVESVNSKETWAKKLKDKDFAKKTGEFKERIQKGETLQNLLPESFALVREASWRAIGLRHYDVQLMAAIALFEGKVAEQKTGEGKTLSAVPSLYLHSLTGEGAHLVTVNDYLARRDAGWNAPIFNLLGMSVGSIVQEQKSFIYDPAYNDTSHGDERLAHLKPSERKEAYLTDITYGTNNEFGFDYLRDNMVQNENEMVQRGHNFAIVDEVDSVLVDEARTPLIISAPDMEPTDKYYKFASLIDKLNPDTDFTIDEKVKSATLTEHGITRVEKILGVDNLYEKDYDAIHHIENALRARALYLKDRDYVVKDDAVTIVDEFTGRLMFGRRWSDGLHQAVEAKEGVSIQQESKTLATISFQNYFRMYKTLSGMTGTAATEAEEFRKIYKLEVVVVPTHNPMVRNDNPDVIYKSVRAKYGAVVAEIDERRKQGQPVLVGTTSIEKNEIISDFMKRKKIPHNVLNAKNHEREAMIIADAGKPGTITVATNMAGRGVDVVLGGTPPDTPPGMDRAEHKKTKDYVKWQEAHEKVVKAGGLHVIGTERHESRRIDNQLRGRSGRQGDPGSTRFFLSLEDDLLRIFGGEQISGIMERLNLPEDQPIENRLVSRAIQQAQVKVEGFHFDARKNLVEYDDVINQQREVIYKLRQRILAAGELKDEILEKLEHQIDRILLISEDTEKGKIDSEKVVVNLLEIIPFDDTTKENFKKHVLNTNDPDVIRDRLYKVIDDVYESREKEMGKDLVKQIEKYAYLSSIDKHWIEHIDYIDSLREGVRLRAYGQRDPLVEFKNEAFSTFESLIDRIDEELARRIFRVGVARVPQPEIPLEAATTNVDTSDQTGLVDVATPELGAEGGPPAFAKASTGKSAFSSPTANNQQPTTKHKIGRNDPCWCGSGKKWKKCHYPQERS</sequence>
<dbReference type="HAMAP" id="MF_01382">
    <property type="entry name" value="SecA"/>
    <property type="match status" value="1"/>
</dbReference>
<dbReference type="CDD" id="cd18803">
    <property type="entry name" value="SF2_C_secA"/>
    <property type="match status" value="1"/>
</dbReference>
<dbReference type="GO" id="GO:0005524">
    <property type="term" value="F:ATP binding"/>
    <property type="evidence" value="ECO:0007669"/>
    <property type="project" value="UniProtKB-UniRule"/>
</dbReference>
<dbReference type="InterPro" id="IPR044722">
    <property type="entry name" value="SecA_SF2_C"/>
</dbReference>
<evidence type="ECO:0000256" key="17">
    <source>
        <dbReference type="SAM" id="MobiDB-lite"/>
    </source>
</evidence>
<comment type="subcellular location">
    <subcellularLocation>
        <location evidence="15">Cell membrane</location>
        <topology evidence="15">Peripheral membrane protein</topology>
        <orientation evidence="15">Cytoplasmic side</orientation>
    </subcellularLocation>
    <subcellularLocation>
        <location evidence="15">Cytoplasm</location>
    </subcellularLocation>
    <subcellularLocation>
        <location evidence="2">Membrane</location>
        <topology evidence="2">Peripheral membrane protein</topology>
    </subcellularLocation>
    <text evidence="15">Distribution is 50-50.</text>
</comment>
<keyword evidence="5 15" id="KW-1003">Cell membrane</keyword>
<dbReference type="GO" id="GO:0006605">
    <property type="term" value="P:protein targeting"/>
    <property type="evidence" value="ECO:0007669"/>
    <property type="project" value="UniProtKB-UniRule"/>
</dbReference>
<dbReference type="InterPro" id="IPR027417">
    <property type="entry name" value="P-loop_NTPase"/>
</dbReference>
<dbReference type="Pfam" id="PF21090">
    <property type="entry name" value="P-loop_SecA"/>
    <property type="match status" value="1"/>
</dbReference>
<accession>A0A1F7Y2Y0</accession>
<keyword evidence="14 15" id="KW-0472">Membrane</keyword>
<keyword evidence="8 15" id="KW-0547">Nucleotide-binding</keyword>
<evidence type="ECO:0000256" key="2">
    <source>
        <dbReference type="ARBA" id="ARBA00004170"/>
    </source>
</evidence>
<dbReference type="FunFam" id="3.40.50.300:FF:000113">
    <property type="entry name" value="Preprotein translocase subunit SecA"/>
    <property type="match status" value="1"/>
</dbReference>
<dbReference type="InterPro" id="IPR000185">
    <property type="entry name" value="SecA"/>
</dbReference>
<dbReference type="GO" id="GO:0017038">
    <property type="term" value="P:protein import"/>
    <property type="evidence" value="ECO:0007669"/>
    <property type="project" value="InterPro"/>
</dbReference>
<comment type="subunit">
    <text evidence="15">Monomer and homodimer. Part of the essential Sec protein translocation apparatus which comprises SecA, SecYEG and auxiliary proteins SecDF. Other proteins may also be involved.</text>
</comment>
<dbReference type="GO" id="GO:0031522">
    <property type="term" value="C:cell envelope Sec protein transport complex"/>
    <property type="evidence" value="ECO:0007669"/>
    <property type="project" value="TreeGrafter"/>
</dbReference>
<dbReference type="EMBL" id="MGGD01000003">
    <property type="protein sequence ID" value="OGM21674.1"/>
    <property type="molecule type" value="Genomic_DNA"/>
</dbReference>
<dbReference type="GO" id="GO:0046872">
    <property type="term" value="F:metal ion binding"/>
    <property type="evidence" value="ECO:0007669"/>
    <property type="project" value="UniProtKB-KW"/>
</dbReference>
<dbReference type="GO" id="GO:0005886">
    <property type="term" value="C:plasma membrane"/>
    <property type="evidence" value="ECO:0007669"/>
    <property type="project" value="UniProtKB-SubCell"/>
</dbReference>
<gene>
    <name evidence="15" type="primary">secA</name>
    <name evidence="21" type="ORF">A2771_03175</name>
</gene>
<dbReference type="SUPFAM" id="SSF81886">
    <property type="entry name" value="Helical scaffold and wing domains of SecA"/>
    <property type="match status" value="1"/>
</dbReference>
<dbReference type="SMART" id="SM00958">
    <property type="entry name" value="SecA_PP_bind"/>
    <property type="match status" value="1"/>
</dbReference>
<evidence type="ECO:0000259" key="19">
    <source>
        <dbReference type="PROSITE" id="PS51194"/>
    </source>
</evidence>
<comment type="catalytic activity">
    <reaction evidence="15">
        <text>ATP + H2O + cellular proteinSide 1 = ADP + phosphate + cellular proteinSide 2.</text>
        <dbReference type="EC" id="7.4.2.8"/>
    </reaction>
</comment>
<dbReference type="Gene3D" id="3.10.450.50">
    <property type="match status" value="1"/>
</dbReference>
<evidence type="ECO:0000256" key="6">
    <source>
        <dbReference type="ARBA" id="ARBA00022490"/>
    </source>
</evidence>
<dbReference type="InterPro" id="IPR014018">
    <property type="entry name" value="SecA_motor_DEAD"/>
</dbReference>
<keyword evidence="9" id="KW-0862">Zinc</keyword>
<keyword evidence="12 15" id="KW-1278">Translocase</keyword>
<dbReference type="NCBIfam" id="TIGR00963">
    <property type="entry name" value="secA"/>
    <property type="match status" value="1"/>
</dbReference>
<keyword evidence="11 15" id="KW-0653">Protein transport</keyword>